<protein>
    <submittedName>
        <fullName evidence="1">15588_t:CDS:1</fullName>
    </submittedName>
</protein>
<gene>
    <name evidence="1" type="ORF">RFULGI_LOCUS2136</name>
</gene>
<comment type="caution">
    <text evidence="1">The sequence shown here is derived from an EMBL/GenBank/DDBJ whole genome shotgun (WGS) entry which is preliminary data.</text>
</comment>
<accession>A0A9N8WM98</accession>
<evidence type="ECO:0000313" key="1">
    <source>
        <dbReference type="EMBL" id="CAG8494410.1"/>
    </source>
</evidence>
<proteinExistence type="predicted"/>
<sequence>MRKFVFLRINDYEKVSDFLGHQRLYIEVNDDGVNDQKIEKIKNFYKNREYIKIEQFYSDQLHELDSDENIDNEEEEFIFIKEDPKDNEGIAEKIIFEKFKKPVGKKFLKEKIEKYDRNKINIPGTKIIAKELIENAKVYANILEIGLVQYITYSHRSRKKVYTHPLQDLPRENKEAKEVKINIKKEDIKKTKVKWIVIPELMESYINRKEHIYKQKLEEEINHCEQIETELNTIEHIDN</sequence>
<dbReference type="Proteomes" id="UP000789396">
    <property type="component" value="Unassembled WGS sequence"/>
</dbReference>
<dbReference type="OrthoDB" id="2431777at2759"/>
<organism evidence="1 2">
    <name type="scientific">Racocetra fulgida</name>
    <dbReference type="NCBI Taxonomy" id="60492"/>
    <lineage>
        <taxon>Eukaryota</taxon>
        <taxon>Fungi</taxon>
        <taxon>Fungi incertae sedis</taxon>
        <taxon>Mucoromycota</taxon>
        <taxon>Glomeromycotina</taxon>
        <taxon>Glomeromycetes</taxon>
        <taxon>Diversisporales</taxon>
        <taxon>Gigasporaceae</taxon>
        <taxon>Racocetra</taxon>
    </lineage>
</organism>
<name>A0A9N8WM98_9GLOM</name>
<keyword evidence="2" id="KW-1185">Reference proteome</keyword>
<reference evidence="1" key="1">
    <citation type="submission" date="2021-06" db="EMBL/GenBank/DDBJ databases">
        <authorList>
            <person name="Kallberg Y."/>
            <person name="Tangrot J."/>
            <person name="Rosling A."/>
        </authorList>
    </citation>
    <scope>NUCLEOTIDE SEQUENCE</scope>
    <source>
        <strain evidence="1">IN212</strain>
    </source>
</reference>
<dbReference type="EMBL" id="CAJVPZ010001529">
    <property type="protein sequence ID" value="CAG8494410.1"/>
    <property type="molecule type" value="Genomic_DNA"/>
</dbReference>
<dbReference type="AlphaFoldDB" id="A0A9N8WM98"/>
<evidence type="ECO:0000313" key="2">
    <source>
        <dbReference type="Proteomes" id="UP000789396"/>
    </source>
</evidence>